<protein>
    <submittedName>
        <fullName evidence="2">Uncharacterized protein</fullName>
    </submittedName>
</protein>
<feature type="chain" id="PRO_5002112282" evidence="1">
    <location>
        <begin position="24"/>
        <end position="52"/>
    </location>
</feature>
<reference evidence="2" key="1">
    <citation type="submission" date="2014-12" db="EMBL/GenBank/DDBJ databases">
        <title>Insight into the proteome of Arion vulgaris.</title>
        <authorList>
            <person name="Aradska J."/>
            <person name="Bulat T."/>
            <person name="Smidak R."/>
            <person name="Sarate P."/>
            <person name="Gangsoo J."/>
            <person name="Sialana F."/>
            <person name="Bilban M."/>
            <person name="Lubec G."/>
        </authorList>
    </citation>
    <scope>NUCLEOTIDE SEQUENCE</scope>
    <source>
        <tissue evidence="2">Skin</tissue>
    </source>
</reference>
<evidence type="ECO:0000313" key="2">
    <source>
        <dbReference type="EMBL" id="CEK68313.1"/>
    </source>
</evidence>
<sequence>MCSLHGWHLNSLPSLLFYILIRAHNTVVARSWSHHFNQLKLVKCNVYTLCVP</sequence>
<keyword evidence="1" id="KW-0732">Signal</keyword>
<proteinExistence type="predicted"/>
<dbReference type="EMBL" id="HACG01021448">
    <property type="protein sequence ID" value="CEK68313.1"/>
    <property type="molecule type" value="Transcribed_RNA"/>
</dbReference>
<name>A0A0B6ZIE7_9EUPU</name>
<feature type="signal peptide" evidence="1">
    <location>
        <begin position="1"/>
        <end position="23"/>
    </location>
</feature>
<accession>A0A0B6ZIE7</accession>
<dbReference type="AlphaFoldDB" id="A0A0B6ZIE7"/>
<feature type="non-terminal residue" evidence="2">
    <location>
        <position position="52"/>
    </location>
</feature>
<gene>
    <name evidence="2" type="primary">ORF65885</name>
</gene>
<evidence type="ECO:0000256" key="1">
    <source>
        <dbReference type="SAM" id="SignalP"/>
    </source>
</evidence>
<organism evidence="2">
    <name type="scientific">Arion vulgaris</name>
    <dbReference type="NCBI Taxonomy" id="1028688"/>
    <lineage>
        <taxon>Eukaryota</taxon>
        <taxon>Metazoa</taxon>
        <taxon>Spiralia</taxon>
        <taxon>Lophotrochozoa</taxon>
        <taxon>Mollusca</taxon>
        <taxon>Gastropoda</taxon>
        <taxon>Heterobranchia</taxon>
        <taxon>Euthyneura</taxon>
        <taxon>Panpulmonata</taxon>
        <taxon>Eupulmonata</taxon>
        <taxon>Stylommatophora</taxon>
        <taxon>Helicina</taxon>
        <taxon>Arionoidea</taxon>
        <taxon>Arionidae</taxon>
        <taxon>Arion</taxon>
    </lineage>
</organism>